<gene>
    <name evidence="1" type="ORF">MJO52_03630</name>
</gene>
<reference evidence="1" key="1">
    <citation type="submission" date="2022-02" db="EMBL/GenBank/DDBJ databases">
        <title>Coral-associated bacteria.</title>
        <authorList>
            <person name="Tang K."/>
            <person name="Wang X."/>
        </authorList>
    </citation>
    <scope>NUCLEOTIDE SEQUENCE</scope>
    <source>
        <strain evidence="1">SCSIO 43006</strain>
    </source>
</reference>
<keyword evidence="2" id="KW-1185">Reference proteome</keyword>
<proteinExistence type="predicted"/>
<dbReference type="Proteomes" id="UP001055658">
    <property type="component" value="Chromosome"/>
</dbReference>
<name>A0ABY4VFQ8_9GAMM</name>
<sequence>MVCLQIPPLPLYADPLVPIVQQQLYADLKEVRLVAKLHGYAIVAGRHCIDCDENLAIYIRRIARPGEVVGNNLSDGDRYTYPGRYLDYMTKKLVEKTRMFYGYCYEGLPSLLWLTEYRSGDVWIKSEYLLLLTGENLEHRYVEGHQPSVFPFGECKL</sequence>
<accession>A0ABY4VFQ8</accession>
<evidence type="ECO:0000313" key="1">
    <source>
        <dbReference type="EMBL" id="USD22236.1"/>
    </source>
</evidence>
<dbReference type="EMBL" id="CP092418">
    <property type="protein sequence ID" value="USD22236.1"/>
    <property type="molecule type" value="Genomic_DNA"/>
</dbReference>
<evidence type="ECO:0008006" key="3">
    <source>
        <dbReference type="Google" id="ProtNLM"/>
    </source>
</evidence>
<organism evidence="1 2">
    <name type="scientific">Microbulbifer variabilis</name>
    <dbReference type="NCBI Taxonomy" id="266805"/>
    <lineage>
        <taxon>Bacteria</taxon>
        <taxon>Pseudomonadati</taxon>
        <taxon>Pseudomonadota</taxon>
        <taxon>Gammaproteobacteria</taxon>
        <taxon>Cellvibrionales</taxon>
        <taxon>Microbulbiferaceae</taxon>
        <taxon>Microbulbifer</taxon>
    </lineage>
</organism>
<dbReference type="RefSeq" id="WP_252084599.1">
    <property type="nucleotide sequence ID" value="NZ_CP092418.1"/>
</dbReference>
<protein>
    <recommendedName>
        <fullName evidence="3">DUF1653 domain-containing protein</fullName>
    </recommendedName>
</protein>
<evidence type="ECO:0000313" key="2">
    <source>
        <dbReference type="Proteomes" id="UP001055658"/>
    </source>
</evidence>